<dbReference type="AlphaFoldDB" id="K3X0V4"/>
<evidence type="ECO:0000313" key="2">
    <source>
        <dbReference type="Proteomes" id="UP000019132"/>
    </source>
</evidence>
<proteinExistence type="predicted"/>
<dbReference type="VEuPathDB" id="FungiDB:PYU1_G010830"/>
<dbReference type="EMBL" id="GL376590">
    <property type="status" value="NOT_ANNOTATED_CDS"/>
    <property type="molecule type" value="Genomic_DNA"/>
</dbReference>
<keyword evidence="2" id="KW-1185">Reference proteome</keyword>
<dbReference type="EnsemblProtists" id="PYU1_T010853">
    <property type="protein sequence ID" value="PYU1_T010853"/>
    <property type="gene ID" value="PYU1_G010830"/>
</dbReference>
<evidence type="ECO:0000313" key="1">
    <source>
        <dbReference type="EnsemblProtists" id="PYU1_T010853"/>
    </source>
</evidence>
<reference evidence="2" key="1">
    <citation type="journal article" date="2010" name="Genome Biol.">
        <title>Genome sequence of the necrotrophic plant pathogen Pythium ultimum reveals original pathogenicity mechanisms and effector repertoire.</title>
        <authorList>
            <person name="Levesque C.A."/>
            <person name="Brouwer H."/>
            <person name="Cano L."/>
            <person name="Hamilton J.P."/>
            <person name="Holt C."/>
            <person name="Huitema E."/>
            <person name="Raffaele S."/>
            <person name="Robideau G.P."/>
            <person name="Thines M."/>
            <person name="Win J."/>
            <person name="Zerillo M.M."/>
            <person name="Beakes G.W."/>
            <person name="Boore J.L."/>
            <person name="Busam D."/>
            <person name="Dumas B."/>
            <person name="Ferriera S."/>
            <person name="Fuerstenberg S.I."/>
            <person name="Gachon C.M."/>
            <person name="Gaulin E."/>
            <person name="Govers F."/>
            <person name="Grenville-Briggs L."/>
            <person name="Horner N."/>
            <person name="Hostetler J."/>
            <person name="Jiang R.H."/>
            <person name="Johnson J."/>
            <person name="Krajaejun T."/>
            <person name="Lin H."/>
            <person name="Meijer H.J."/>
            <person name="Moore B."/>
            <person name="Morris P."/>
            <person name="Phuntmart V."/>
            <person name="Puiu D."/>
            <person name="Shetty J."/>
            <person name="Stajich J.E."/>
            <person name="Tripathy S."/>
            <person name="Wawra S."/>
            <person name="van West P."/>
            <person name="Whitty B.R."/>
            <person name="Coutinho P.M."/>
            <person name="Henrissat B."/>
            <person name="Martin F."/>
            <person name="Thomas P.D."/>
            <person name="Tyler B.M."/>
            <person name="De Vries R.P."/>
            <person name="Kamoun S."/>
            <person name="Yandell M."/>
            <person name="Tisserat N."/>
            <person name="Buell C.R."/>
        </authorList>
    </citation>
    <scope>NUCLEOTIDE SEQUENCE</scope>
    <source>
        <strain evidence="2">DAOM:BR144</strain>
    </source>
</reference>
<dbReference type="HOGENOM" id="CLU_1762483_0_0_1"/>
<reference evidence="1" key="3">
    <citation type="submission" date="2015-02" db="UniProtKB">
        <authorList>
            <consortium name="EnsemblProtists"/>
        </authorList>
    </citation>
    <scope>IDENTIFICATION</scope>
    <source>
        <strain evidence="1">DAOM BR144</strain>
    </source>
</reference>
<accession>K3X0V4</accession>
<dbReference type="eggNOG" id="ENOG502RMKY">
    <property type="taxonomic scope" value="Eukaryota"/>
</dbReference>
<sequence>MSESVLLFAPGWHRKWVLLLIVLIAGFLNRYRLMGLLLSKAIAFHLAKQQRKHKGFDVNLQMKLVLLRPIQFVHVEMKSASGDWTLLFTKITLHCYIKDFFHSFGQTKMFVLEIENVVGELHRLDETLLHELLRQKPRLHAEPANATD</sequence>
<dbReference type="Proteomes" id="UP000019132">
    <property type="component" value="Unassembled WGS sequence"/>
</dbReference>
<name>K3X0V4_GLOUD</name>
<organism evidence="1 2">
    <name type="scientific">Globisporangium ultimum (strain ATCC 200006 / CBS 805.95 / DAOM BR144)</name>
    <name type="common">Pythium ultimum</name>
    <dbReference type="NCBI Taxonomy" id="431595"/>
    <lineage>
        <taxon>Eukaryota</taxon>
        <taxon>Sar</taxon>
        <taxon>Stramenopiles</taxon>
        <taxon>Oomycota</taxon>
        <taxon>Peronosporomycetes</taxon>
        <taxon>Pythiales</taxon>
        <taxon>Pythiaceae</taxon>
        <taxon>Globisporangium</taxon>
    </lineage>
</organism>
<dbReference type="InParanoid" id="K3X0V4"/>
<reference evidence="2" key="2">
    <citation type="submission" date="2010-04" db="EMBL/GenBank/DDBJ databases">
        <authorList>
            <person name="Buell R."/>
            <person name="Hamilton J."/>
            <person name="Hostetler J."/>
        </authorList>
    </citation>
    <scope>NUCLEOTIDE SEQUENCE [LARGE SCALE GENOMIC DNA]</scope>
    <source>
        <strain evidence="2">DAOM:BR144</strain>
    </source>
</reference>
<protein>
    <submittedName>
        <fullName evidence="1">Uncharacterized protein</fullName>
    </submittedName>
</protein>